<protein>
    <submittedName>
        <fullName evidence="2">Uncharacterized protein</fullName>
    </submittedName>
</protein>
<evidence type="ECO:0000256" key="1">
    <source>
        <dbReference type="SAM" id="Phobius"/>
    </source>
</evidence>
<keyword evidence="1" id="KW-1133">Transmembrane helix</keyword>
<dbReference type="AlphaFoldDB" id="A0A6J4UNM2"/>
<evidence type="ECO:0000313" key="2">
    <source>
        <dbReference type="EMBL" id="CAA9552183.1"/>
    </source>
</evidence>
<proteinExistence type="predicted"/>
<dbReference type="EMBL" id="CADCWF010000115">
    <property type="protein sequence ID" value="CAA9552183.1"/>
    <property type="molecule type" value="Genomic_DNA"/>
</dbReference>
<sequence length="114" mass="12400">MERLWWIVVEAPWRGVPAAALALIGLVQMGRGLWFGAAGGPGLLRQGRDAIAWIRCFQVAVFGLALVAAAAAWAWRQPWLLAVGLGILGEEMFETSRILTALNQSPRPAQPDRP</sequence>
<reference evidence="2" key="1">
    <citation type="submission" date="2020-02" db="EMBL/GenBank/DDBJ databases">
        <authorList>
            <person name="Meier V. D."/>
        </authorList>
    </citation>
    <scope>NUCLEOTIDE SEQUENCE</scope>
    <source>
        <strain evidence="2">AVDCRST_MAG59</strain>
    </source>
</reference>
<keyword evidence="1" id="KW-0472">Membrane</keyword>
<feature type="transmembrane region" description="Helical" evidence="1">
    <location>
        <begin position="20"/>
        <end position="44"/>
    </location>
</feature>
<organism evidence="2">
    <name type="scientific">uncultured Thermomicrobiales bacterium</name>
    <dbReference type="NCBI Taxonomy" id="1645740"/>
    <lineage>
        <taxon>Bacteria</taxon>
        <taxon>Pseudomonadati</taxon>
        <taxon>Thermomicrobiota</taxon>
        <taxon>Thermomicrobia</taxon>
        <taxon>Thermomicrobiales</taxon>
        <taxon>environmental samples</taxon>
    </lineage>
</organism>
<keyword evidence="1" id="KW-0812">Transmembrane</keyword>
<accession>A0A6J4UNM2</accession>
<feature type="non-terminal residue" evidence="2">
    <location>
        <position position="114"/>
    </location>
</feature>
<gene>
    <name evidence="2" type="ORF">AVDCRST_MAG59-1812</name>
</gene>
<name>A0A6J4UNM2_9BACT</name>
<feature type="transmembrane region" description="Helical" evidence="1">
    <location>
        <begin position="56"/>
        <end position="75"/>
    </location>
</feature>